<protein>
    <submittedName>
        <fullName evidence="2">Glycosyl transferase family 2</fullName>
    </submittedName>
</protein>
<dbReference type="InterPro" id="IPR029044">
    <property type="entry name" value="Nucleotide-diphossugar_trans"/>
</dbReference>
<dbReference type="PANTHER" id="PTHR22916">
    <property type="entry name" value="GLYCOSYLTRANSFERASE"/>
    <property type="match status" value="1"/>
</dbReference>
<evidence type="ECO:0000313" key="3">
    <source>
        <dbReference type="Proteomes" id="UP000274556"/>
    </source>
</evidence>
<feature type="domain" description="Glycosyltransferase 2-like" evidence="1">
    <location>
        <begin position="9"/>
        <end position="128"/>
    </location>
</feature>
<dbReference type="PANTHER" id="PTHR22916:SF3">
    <property type="entry name" value="UDP-GLCNAC:BETAGAL BETA-1,3-N-ACETYLGLUCOSAMINYLTRANSFERASE-LIKE PROTEIN 1"/>
    <property type="match status" value="1"/>
</dbReference>
<dbReference type="SUPFAM" id="SSF53448">
    <property type="entry name" value="Nucleotide-diphospho-sugar transferases"/>
    <property type="match status" value="1"/>
</dbReference>
<sequence>MNCIPDAVSVVIPLYNHRRYIEEALESALAQTRPALEIIVVDDGSTDDSASLAEAMARRYPDSILVWSQPNQGAHSALNAGIARARGEYIAILNSDDAWHPDRLRQCSDAIGDAAAVATAIEFFDGTGASVTDAWYREARGFFDVCHDLPLALINGNFIMTTSNLFARRAAIMDVGGFSNLRYAHDLDLFLSLLVNDGELKLHDAPLLRYRRHDANTISEDVLSMKAEWAMVTAAYVWRLMQRRKIDWSWYAKLTEICDKHGLTRMLIPAMAFLSSLPGEKQTCNALYGHDDFARFFRGTSR</sequence>
<dbReference type="AlphaFoldDB" id="A0A495V501"/>
<dbReference type="InterPro" id="IPR001173">
    <property type="entry name" value="Glyco_trans_2-like"/>
</dbReference>
<evidence type="ECO:0000313" key="2">
    <source>
        <dbReference type="EMBL" id="RKT44481.1"/>
    </source>
</evidence>
<dbReference type="Gene3D" id="3.90.550.10">
    <property type="entry name" value="Spore Coat Polysaccharide Biosynthesis Protein SpsA, Chain A"/>
    <property type="match status" value="1"/>
</dbReference>
<gene>
    <name evidence="2" type="ORF">BDD21_1865</name>
</gene>
<keyword evidence="3" id="KW-1185">Reference proteome</keyword>
<dbReference type="Pfam" id="PF00535">
    <property type="entry name" value="Glycos_transf_2"/>
    <property type="match status" value="1"/>
</dbReference>
<dbReference type="GO" id="GO:0016758">
    <property type="term" value="F:hexosyltransferase activity"/>
    <property type="evidence" value="ECO:0007669"/>
    <property type="project" value="UniProtKB-ARBA"/>
</dbReference>
<keyword evidence="2" id="KW-0808">Transferase</keyword>
<accession>A0A495V501</accession>
<dbReference type="EMBL" id="RBXL01000001">
    <property type="protein sequence ID" value="RKT44481.1"/>
    <property type="molecule type" value="Genomic_DNA"/>
</dbReference>
<comment type="caution">
    <text evidence="2">The sequence shown here is derived from an EMBL/GenBank/DDBJ whole genome shotgun (WGS) entry which is preliminary data.</text>
</comment>
<name>A0A495V501_9GAMM</name>
<evidence type="ECO:0000259" key="1">
    <source>
        <dbReference type="Pfam" id="PF00535"/>
    </source>
</evidence>
<reference evidence="2 3" key="1">
    <citation type="submission" date="2018-10" db="EMBL/GenBank/DDBJ databases">
        <title>Genomic Encyclopedia of Archaeal and Bacterial Type Strains, Phase II (KMG-II): from individual species to whole genera.</title>
        <authorList>
            <person name="Goeker M."/>
        </authorList>
    </citation>
    <scope>NUCLEOTIDE SEQUENCE [LARGE SCALE GENOMIC DNA]</scope>
    <source>
        <strain evidence="2 3">DSM 235</strain>
    </source>
</reference>
<dbReference type="CDD" id="cd00761">
    <property type="entry name" value="Glyco_tranf_GTA_type"/>
    <property type="match status" value="1"/>
</dbReference>
<dbReference type="OrthoDB" id="9805612at2"/>
<dbReference type="Proteomes" id="UP000274556">
    <property type="component" value="Unassembled WGS sequence"/>
</dbReference>
<organism evidence="2 3">
    <name type="scientific">Thiocapsa rosea</name>
    <dbReference type="NCBI Taxonomy" id="69360"/>
    <lineage>
        <taxon>Bacteria</taxon>
        <taxon>Pseudomonadati</taxon>
        <taxon>Pseudomonadota</taxon>
        <taxon>Gammaproteobacteria</taxon>
        <taxon>Chromatiales</taxon>
        <taxon>Chromatiaceae</taxon>
        <taxon>Thiocapsa</taxon>
    </lineage>
</organism>
<dbReference type="RefSeq" id="WP_120796920.1">
    <property type="nucleotide sequence ID" value="NZ_RBXL01000001.1"/>
</dbReference>
<proteinExistence type="predicted"/>